<feature type="transmembrane region" description="Helical" evidence="8">
    <location>
        <begin position="302"/>
        <end position="327"/>
    </location>
</feature>
<comment type="caution">
    <text evidence="9">The sequence shown here is derived from an EMBL/GenBank/DDBJ whole genome shotgun (WGS) entry which is preliminary data.</text>
</comment>
<evidence type="ECO:0000256" key="1">
    <source>
        <dbReference type="ARBA" id="ARBA00004651"/>
    </source>
</evidence>
<evidence type="ECO:0000256" key="7">
    <source>
        <dbReference type="ARBA" id="ARBA00023136"/>
    </source>
</evidence>
<dbReference type="RefSeq" id="WP_160333032.1">
    <property type="nucleotide sequence ID" value="NZ_JAOBSU010000077.1"/>
</dbReference>
<dbReference type="OrthoDB" id="9810952at2"/>
<feature type="transmembrane region" description="Helical" evidence="8">
    <location>
        <begin position="189"/>
        <end position="210"/>
    </location>
</feature>
<feature type="transmembrane region" description="Helical" evidence="8">
    <location>
        <begin position="40"/>
        <end position="62"/>
    </location>
</feature>
<protein>
    <submittedName>
        <fullName evidence="9">TrkH family potassium uptake protein</fullName>
    </submittedName>
</protein>
<accession>A0A7X3G8W3</accession>
<sequence>MYRFLTSQPPARRIFMSFALVSFLGSLALSLPISQTPTSLATYFDHLFMAVSMVCVTGLSVVPLSETYSIWGQIIAMLLIQIGGLGFISFIGIFYLQFQQKLSFSNRAAIQESTSYTQPRSLKSFVKSVFLITFLLEGIGALLLSFRFVPLLGWTEGLFTSVFLAISAFCNAGFDNLGRSSLIQYQTDPLVILTISFLIITGGLGFSVWFDLQTNLLEKHPLKRLRFHTKIVLGASAFLLAFGTISTLISEYHNPATLGTLNFWDSFLVAFFQSVTVRTAGFSTVDFTQMRPASIIFLAHQMFIGGAPGGTAGGLKVTTFLVLLAYARAEILGLPHVNLWKRTVSPKTVQKSFTILMVYFVSLMSSLALLSYFDGDSHRFLYIMMEAVSALSTVGVSANLTPTLNQACLTIIMLLMFMGRIGPLTLLISFADRKPSRKSTLKYAKANLLVG</sequence>
<evidence type="ECO:0000256" key="6">
    <source>
        <dbReference type="ARBA" id="ARBA00023065"/>
    </source>
</evidence>
<keyword evidence="2" id="KW-0813">Transport</keyword>
<keyword evidence="7 8" id="KW-0472">Membrane</keyword>
<dbReference type="PANTHER" id="PTHR32024">
    <property type="entry name" value="TRK SYSTEM POTASSIUM UPTAKE PROTEIN TRKG-RELATED"/>
    <property type="match status" value="1"/>
</dbReference>
<feature type="transmembrane region" description="Helical" evidence="8">
    <location>
        <begin position="353"/>
        <end position="373"/>
    </location>
</feature>
<feature type="transmembrane region" description="Helical" evidence="8">
    <location>
        <begin position="74"/>
        <end position="96"/>
    </location>
</feature>
<dbReference type="GO" id="GO:0005886">
    <property type="term" value="C:plasma membrane"/>
    <property type="evidence" value="ECO:0007669"/>
    <property type="project" value="UniProtKB-SubCell"/>
</dbReference>
<organism evidence="9 10">
    <name type="scientific">Streptococcus danieliae</name>
    <dbReference type="NCBI Taxonomy" id="747656"/>
    <lineage>
        <taxon>Bacteria</taxon>
        <taxon>Bacillati</taxon>
        <taxon>Bacillota</taxon>
        <taxon>Bacilli</taxon>
        <taxon>Lactobacillales</taxon>
        <taxon>Streptococcaceae</taxon>
        <taxon>Streptococcus</taxon>
    </lineage>
</organism>
<evidence type="ECO:0000313" key="9">
    <source>
        <dbReference type="EMBL" id="MVX59248.1"/>
    </source>
</evidence>
<keyword evidence="6" id="KW-0406">Ion transport</keyword>
<keyword evidence="3" id="KW-1003">Cell membrane</keyword>
<evidence type="ECO:0000256" key="8">
    <source>
        <dbReference type="SAM" id="Phobius"/>
    </source>
</evidence>
<dbReference type="GO" id="GO:0008324">
    <property type="term" value="F:monoatomic cation transmembrane transporter activity"/>
    <property type="evidence" value="ECO:0007669"/>
    <property type="project" value="InterPro"/>
</dbReference>
<feature type="transmembrane region" description="Helical" evidence="8">
    <location>
        <begin position="404"/>
        <end position="428"/>
    </location>
</feature>
<reference evidence="9 10" key="1">
    <citation type="submission" date="2019-12" db="EMBL/GenBank/DDBJ databases">
        <title>Microbes associate with the intestines of laboratory mice.</title>
        <authorList>
            <person name="Navarre W."/>
            <person name="Wong E."/>
        </authorList>
    </citation>
    <scope>NUCLEOTIDE SEQUENCE [LARGE SCALE GENOMIC DNA]</scope>
    <source>
        <strain evidence="9 10">NM51_B2-22</strain>
    </source>
</reference>
<dbReference type="AlphaFoldDB" id="A0A7X3G8W3"/>
<proteinExistence type="predicted"/>
<feature type="transmembrane region" description="Helical" evidence="8">
    <location>
        <begin position="125"/>
        <end position="144"/>
    </location>
</feature>
<dbReference type="EMBL" id="WSRS01000053">
    <property type="protein sequence ID" value="MVX59248.1"/>
    <property type="molecule type" value="Genomic_DNA"/>
</dbReference>
<feature type="transmembrane region" description="Helical" evidence="8">
    <location>
        <begin position="231"/>
        <end position="249"/>
    </location>
</feature>
<evidence type="ECO:0000256" key="3">
    <source>
        <dbReference type="ARBA" id="ARBA00022475"/>
    </source>
</evidence>
<dbReference type="PANTHER" id="PTHR32024:SF1">
    <property type="entry name" value="KTR SYSTEM POTASSIUM UPTAKE PROTEIN B"/>
    <property type="match status" value="1"/>
</dbReference>
<dbReference type="Pfam" id="PF02386">
    <property type="entry name" value="TrkH"/>
    <property type="match status" value="1"/>
</dbReference>
<comment type="subcellular location">
    <subcellularLocation>
        <location evidence="1">Cell membrane</location>
        <topology evidence="1">Multi-pass membrane protein</topology>
    </subcellularLocation>
</comment>
<gene>
    <name evidence="9" type="ORF">E5983_06305</name>
</gene>
<feature type="transmembrane region" description="Helical" evidence="8">
    <location>
        <begin position="380"/>
        <end position="398"/>
    </location>
</feature>
<dbReference type="InterPro" id="IPR003445">
    <property type="entry name" value="Cat_transpt"/>
</dbReference>
<keyword evidence="5 8" id="KW-1133">Transmembrane helix</keyword>
<evidence type="ECO:0000256" key="2">
    <source>
        <dbReference type="ARBA" id="ARBA00022448"/>
    </source>
</evidence>
<evidence type="ECO:0000313" key="10">
    <source>
        <dbReference type="Proteomes" id="UP000461595"/>
    </source>
</evidence>
<evidence type="ECO:0000256" key="4">
    <source>
        <dbReference type="ARBA" id="ARBA00022692"/>
    </source>
</evidence>
<dbReference type="Proteomes" id="UP000461595">
    <property type="component" value="Unassembled WGS sequence"/>
</dbReference>
<dbReference type="GO" id="GO:0030001">
    <property type="term" value="P:metal ion transport"/>
    <property type="evidence" value="ECO:0007669"/>
    <property type="project" value="UniProtKB-ARBA"/>
</dbReference>
<feature type="transmembrane region" description="Helical" evidence="8">
    <location>
        <begin position="151"/>
        <end position="169"/>
    </location>
</feature>
<feature type="transmembrane region" description="Helical" evidence="8">
    <location>
        <begin position="261"/>
        <end position="281"/>
    </location>
</feature>
<name>A0A7X3G8W3_9STRE</name>
<keyword evidence="4 8" id="KW-0812">Transmembrane</keyword>
<evidence type="ECO:0000256" key="5">
    <source>
        <dbReference type="ARBA" id="ARBA00022989"/>
    </source>
</evidence>